<dbReference type="OMA" id="WGVTNTP"/>
<dbReference type="CDD" id="cd09823">
    <property type="entry name" value="peroxinectin_like"/>
    <property type="match status" value="1"/>
</dbReference>
<evidence type="ECO:0000256" key="6">
    <source>
        <dbReference type="PIRSR" id="PIRSR619791-2"/>
    </source>
</evidence>
<dbReference type="InterPro" id="IPR037120">
    <property type="entry name" value="Haem_peroxidase_sf_animal"/>
</dbReference>
<dbReference type="EMBL" id="LNIX01000003">
    <property type="protein sequence ID" value="OXA58739.1"/>
    <property type="molecule type" value="Genomic_DNA"/>
</dbReference>
<dbReference type="FunFam" id="1.10.640.10:FF:000003">
    <property type="entry name" value="chorion peroxidase"/>
    <property type="match status" value="1"/>
</dbReference>
<keyword evidence="3 9" id="KW-0560">Oxidoreductase</keyword>
<comment type="caution">
    <text evidence="9">The sequence shown here is derived from an EMBL/GenBank/DDBJ whole genome shotgun (WGS) entry which is preliminary data.</text>
</comment>
<dbReference type="SUPFAM" id="SSF48113">
    <property type="entry name" value="Heme-dependent peroxidases"/>
    <property type="match status" value="1"/>
</dbReference>
<evidence type="ECO:0000256" key="2">
    <source>
        <dbReference type="ARBA" id="ARBA00022525"/>
    </source>
</evidence>
<dbReference type="OrthoDB" id="823504at2759"/>
<dbReference type="Proteomes" id="UP000198287">
    <property type="component" value="Unassembled WGS sequence"/>
</dbReference>
<evidence type="ECO:0000256" key="8">
    <source>
        <dbReference type="SAM" id="SignalP"/>
    </source>
</evidence>
<keyword evidence="4 6" id="KW-0349">Heme</keyword>
<dbReference type="GO" id="GO:0006979">
    <property type="term" value="P:response to oxidative stress"/>
    <property type="evidence" value="ECO:0007669"/>
    <property type="project" value="InterPro"/>
</dbReference>
<evidence type="ECO:0000256" key="7">
    <source>
        <dbReference type="SAM" id="MobiDB-lite"/>
    </source>
</evidence>
<dbReference type="Pfam" id="PF03098">
    <property type="entry name" value="An_peroxidase"/>
    <property type="match status" value="1"/>
</dbReference>
<reference evidence="9 10" key="1">
    <citation type="submission" date="2015-12" db="EMBL/GenBank/DDBJ databases">
        <title>The genome of Folsomia candida.</title>
        <authorList>
            <person name="Faddeeva A."/>
            <person name="Derks M.F."/>
            <person name="Anvar Y."/>
            <person name="Smit S."/>
            <person name="Van Straalen N."/>
            <person name="Roelofs D."/>
        </authorList>
    </citation>
    <scope>NUCLEOTIDE SEQUENCE [LARGE SCALE GENOMIC DNA]</scope>
    <source>
        <strain evidence="9 10">VU population</strain>
        <tissue evidence="9">Whole body</tissue>
    </source>
</reference>
<evidence type="ECO:0000313" key="9">
    <source>
        <dbReference type="EMBL" id="OXA58739.1"/>
    </source>
</evidence>
<evidence type="ECO:0000256" key="4">
    <source>
        <dbReference type="ARBA" id="ARBA00022617"/>
    </source>
</evidence>
<feature type="signal peptide" evidence="8">
    <location>
        <begin position="1"/>
        <end position="25"/>
    </location>
</feature>
<evidence type="ECO:0000256" key="5">
    <source>
        <dbReference type="ARBA" id="ARBA00022729"/>
    </source>
</evidence>
<feature type="region of interest" description="Disordered" evidence="7">
    <location>
        <begin position="812"/>
        <end position="860"/>
    </location>
</feature>
<keyword evidence="10" id="KW-1185">Reference proteome</keyword>
<dbReference type="PROSITE" id="PS50292">
    <property type="entry name" value="PEROXIDASE_3"/>
    <property type="match status" value="1"/>
</dbReference>
<accession>A0A226EMQ0</accession>
<dbReference type="GO" id="GO:0046872">
    <property type="term" value="F:metal ion binding"/>
    <property type="evidence" value="ECO:0007669"/>
    <property type="project" value="UniProtKB-KW"/>
</dbReference>
<dbReference type="PANTHER" id="PTHR11475:SF106">
    <property type="entry name" value="CURLY SU"/>
    <property type="match status" value="1"/>
</dbReference>
<dbReference type="PRINTS" id="PR00457">
    <property type="entry name" value="ANPEROXIDASE"/>
</dbReference>
<dbReference type="InterPro" id="IPR010255">
    <property type="entry name" value="Haem_peroxidase_sf"/>
</dbReference>
<feature type="chain" id="PRO_5012466174" evidence="8">
    <location>
        <begin position="26"/>
        <end position="900"/>
    </location>
</feature>
<feature type="binding site" description="axial binding residue" evidence="6">
    <location>
        <position position="417"/>
    </location>
    <ligand>
        <name>heme b</name>
        <dbReference type="ChEBI" id="CHEBI:60344"/>
    </ligand>
    <ligandPart>
        <name>Fe</name>
        <dbReference type="ChEBI" id="CHEBI:18248"/>
    </ligandPart>
</feature>
<dbReference type="Gene3D" id="1.10.640.10">
    <property type="entry name" value="Haem peroxidase domain superfamily, animal type"/>
    <property type="match status" value="1"/>
</dbReference>
<evidence type="ECO:0000256" key="1">
    <source>
        <dbReference type="ARBA" id="ARBA00004613"/>
    </source>
</evidence>
<dbReference type="GO" id="GO:0005576">
    <property type="term" value="C:extracellular region"/>
    <property type="evidence" value="ECO:0007669"/>
    <property type="project" value="UniProtKB-SubCell"/>
</dbReference>
<dbReference type="PANTHER" id="PTHR11475">
    <property type="entry name" value="OXIDASE/PEROXIDASE"/>
    <property type="match status" value="1"/>
</dbReference>
<dbReference type="GO" id="GO:0004601">
    <property type="term" value="F:peroxidase activity"/>
    <property type="evidence" value="ECO:0007669"/>
    <property type="project" value="UniProtKB-KW"/>
</dbReference>
<keyword evidence="5 8" id="KW-0732">Signal</keyword>
<evidence type="ECO:0000313" key="10">
    <source>
        <dbReference type="Proteomes" id="UP000198287"/>
    </source>
</evidence>
<evidence type="ECO:0000256" key="3">
    <source>
        <dbReference type="ARBA" id="ARBA00022559"/>
    </source>
</evidence>
<comment type="subcellular location">
    <subcellularLocation>
        <location evidence="1">Secreted</location>
    </subcellularLocation>
</comment>
<sequence>MVYMGCQSALFVLMLYIQFWTNVGASGPCALLEPRADALCIPLASINRAFRDARQYFGLKYPISFPPHKTQHHLDEVDRLGMVLTQTTKYIAKEFEISQEHIEKLLPELDLELTDVWSFCPLQFRNRKDCKLSIYRELNGRCNNLNFPEWGSTFTPFRYLIPADRPDGIEYPKDPDATYLPPARIVSSKMHRDNVVHDHTVTIANHDEFYYGHHQHCMNFARSVSGVRPNCRLGPRTALNSISSFLDANFVYGSEEYLSTKLRTGKYGMLDSLPEFHKIGLKNLLPLKLDHPDEGCIRPNEHVYCFLAGDHRVNEQLVLTVLHTVFMREHNRIAWQLAKINLHWDDERLFQETRRIVIAITQHITYEEFLPMVLGKRLLNEFQISVDKEGKFWNGYDPNLDPSATEGFITAAFRFGHSLLPHRIERWSVAHKFIDSKELSRLIRQPFDILKPGYVDTYLLGMVNQLAQAMDEGVTEQVTTLLFKKPHKHFGMDLAAINIQRGRDHAIRGYTEYRKMCGLSTVQHWEDLVGIMRNDTVAMAPQDIDLWSGGVSEIPIHGSLVGPTFGCIIAKQFQALRYGDRHWYEVPNLPSSFTSEQLEEIKKIKLSRLLCDNGDYIKTIQVYAMVLADPHRNPRVPCQGHVLPRIDLSKWHESNPHQKEPHQKHNSIYKHSEGYTTLHAPKFDPNYLQGPHGEYQQPPLNSAYNLSHETTNYAENTPSYPEVEANNDIEDDPKNAYLVLLDSSNRGRDIPLNDVIRQEHIYDNDHQTRFEEQNYQTTFEPNHPPPGSGQNGPEILENLEAPPVDDYIEGEEEEYDHENQQSPPQFPQPLSNTYRQPEPEPYLPPPSRMPQHFNRPVLPKQRRVNPFPDSPFPGMGGIFSPNPGYLVKQRFSIPRFPFIG</sequence>
<keyword evidence="6" id="KW-0479">Metal-binding</keyword>
<feature type="region of interest" description="Disordered" evidence="7">
    <location>
        <begin position="777"/>
        <end position="797"/>
    </location>
</feature>
<dbReference type="AlphaFoldDB" id="A0A226EMQ0"/>
<protein>
    <submittedName>
        <fullName evidence="9">Chorion peroxidase</fullName>
    </submittedName>
</protein>
<feature type="compositionally biased region" description="Pro residues" evidence="7">
    <location>
        <begin position="839"/>
        <end position="848"/>
    </location>
</feature>
<gene>
    <name evidence="9" type="ORF">Fcan01_07599</name>
</gene>
<organism evidence="9 10">
    <name type="scientific">Folsomia candida</name>
    <name type="common">Springtail</name>
    <dbReference type="NCBI Taxonomy" id="158441"/>
    <lineage>
        <taxon>Eukaryota</taxon>
        <taxon>Metazoa</taxon>
        <taxon>Ecdysozoa</taxon>
        <taxon>Arthropoda</taxon>
        <taxon>Hexapoda</taxon>
        <taxon>Collembola</taxon>
        <taxon>Entomobryomorpha</taxon>
        <taxon>Isotomoidea</taxon>
        <taxon>Isotomidae</taxon>
        <taxon>Proisotominae</taxon>
        <taxon>Folsomia</taxon>
    </lineage>
</organism>
<name>A0A226EMQ0_FOLCA</name>
<dbReference type="InterPro" id="IPR019791">
    <property type="entry name" value="Haem_peroxidase_animal"/>
</dbReference>
<keyword evidence="3 9" id="KW-0575">Peroxidase</keyword>
<keyword evidence="2" id="KW-0964">Secreted</keyword>
<proteinExistence type="predicted"/>
<keyword evidence="6" id="KW-0408">Iron</keyword>
<dbReference type="GO" id="GO:0020037">
    <property type="term" value="F:heme binding"/>
    <property type="evidence" value="ECO:0007669"/>
    <property type="project" value="InterPro"/>
</dbReference>